<proteinExistence type="predicted"/>
<accession>A0A6A0B8P3</accession>
<keyword evidence="2" id="KW-1185">Reference proteome</keyword>
<gene>
    <name evidence="1" type="ORF">Hs20B_11990</name>
</gene>
<evidence type="ECO:0000313" key="2">
    <source>
        <dbReference type="Proteomes" id="UP000475928"/>
    </source>
</evidence>
<protein>
    <submittedName>
        <fullName evidence="1">Uncharacterized protein</fullName>
    </submittedName>
</protein>
<dbReference type="AlphaFoldDB" id="A0A6A0B8P3"/>
<dbReference type="Gene3D" id="1.10.10.1190">
    <property type="entry name" value="Antirestriction protein ArdA, domain 3"/>
    <property type="match status" value="1"/>
</dbReference>
<dbReference type="EMBL" id="BLLH01000006">
    <property type="protein sequence ID" value="GFH40801.1"/>
    <property type="molecule type" value="Genomic_DNA"/>
</dbReference>
<dbReference type="Proteomes" id="UP000475928">
    <property type="component" value="Unassembled WGS sequence"/>
</dbReference>
<reference evidence="1 2" key="1">
    <citation type="submission" date="2020-02" db="EMBL/GenBank/DDBJ databases">
        <title>Draft genome sequence of Lactococcus sp. Hs20B0-1.</title>
        <authorList>
            <person name="Noda S."/>
            <person name="Yuki M."/>
            <person name="Ohkuma M."/>
        </authorList>
    </citation>
    <scope>NUCLEOTIDE SEQUENCE [LARGE SCALE GENOMIC DNA]</scope>
    <source>
        <strain evidence="1 2">Hs20B0-1</strain>
    </source>
</reference>
<dbReference type="RefSeq" id="WP_172356666.1">
    <property type="nucleotide sequence ID" value="NZ_BLLH01000006.1"/>
</dbReference>
<comment type="caution">
    <text evidence="1">The sequence shown here is derived from an EMBL/GenBank/DDBJ whole genome shotgun (WGS) entry which is preliminary data.</text>
</comment>
<evidence type="ECO:0000313" key="1">
    <source>
        <dbReference type="EMBL" id="GFH40801.1"/>
    </source>
</evidence>
<sequence length="108" mass="12664">MNTEEMIDELPKYISKNVDELLGIFGTKEMLLEHWKSDLVLYQGIDNDWDLGVYVFENYPEIKDVQIGWNFLSEYIDFQALGRDVEMNGYGFYVDEGFLKYVGGGLEW</sequence>
<name>A0A6A0B8P3_9LACT</name>
<organism evidence="1 2">
    <name type="scientific">Pseudolactococcus insecticola</name>
    <dbReference type="NCBI Taxonomy" id="2709158"/>
    <lineage>
        <taxon>Bacteria</taxon>
        <taxon>Bacillati</taxon>
        <taxon>Bacillota</taxon>
        <taxon>Bacilli</taxon>
        <taxon>Lactobacillales</taxon>
        <taxon>Streptococcaceae</taxon>
        <taxon>Pseudolactococcus</taxon>
    </lineage>
</organism>
<dbReference type="InterPro" id="IPR041893">
    <property type="entry name" value="ArdA_dom3"/>
</dbReference>